<proteinExistence type="predicted"/>
<sequence>MKILILLFLLGVVSTSPRQDGAGAACKDSPCGVNSVCFDIGDQGLCFCKDGYDGDPYNACLKPGATCKDLKCGKHALCIDRFFRGPECSCELPYTEGNPYKSCTQPEILCVCGDKAHCESYDGSQVCVCDPGFEGDPYQRCWVPPCVPRCGDNAFCSAFVGTPELCLCKPGFTGDPHQGCHAIDG</sequence>
<feature type="signal peptide" evidence="2">
    <location>
        <begin position="1"/>
        <end position="15"/>
    </location>
</feature>
<evidence type="ECO:0000313" key="5">
    <source>
        <dbReference type="Proteomes" id="UP001175271"/>
    </source>
</evidence>
<comment type="caution">
    <text evidence="1">Lacks conserved residue(s) required for the propagation of feature annotation.</text>
</comment>
<feature type="chain" id="PRO_5041337384" description="EGF-like domain-containing protein" evidence="2">
    <location>
        <begin position="16"/>
        <end position="185"/>
    </location>
</feature>
<dbReference type="PROSITE" id="PS01186">
    <property type="entry name" value="EGF_2"/>
    <property type="match status" value="3"/>
</dbReference>
<keyword evidence="1" id="KW-0245">EGF-like domain</keyword>
<gene>
    <name evidence="4" type="ORF">QR680_010375</name>
</gene>
<feature type="domain" description="EGF-like" evidence="3">
    <location>
        <begin position="22"/>
        <end position="61"/>
    </location>
</feature>
<keyword evidence="5" id="KW-1185">Reference proteome</keyword>
<keyword evidence="2" id="KW-0732">Signal</keyword>
<dbReference type="PANTHER" id="PTHR22963:SF39">
    <property type="entry name" value="DUMPY"/>
    <property type="match status" value="1"/>
</dbReference>
<dbReference type="PROSITE" id="PS50026">
    <property type="entry name" value="EGF_3"/>
    <property type="match status" value="1"/>
</dbReference>
<dbReference type="PANTHER" id="PTHR22963">
    <property type="entry name" value="ENDOGLIN-RELATED"/>
    <property type="match status" value="1"/>
</dbReference>
<evidence type="ECO:0000259" key="3">
    <source>
        <dbReference type="PROSITE" id="PS50026"/>
    </source>
</evidence>
<dbReference type="EMBL" id="JAUCMV010000001">
    <property type="protein sequence ID" value="KAK0427696.1"/>
    <property type="molecule type" value="Genomic_DNA"/>
</dbReference>
<dbReference type="InterPro" id="IPR000742">
    <property type="entry name" value="EGF"/>
</dbReference>
<evidence type="ECO:0000256" key="1">
    <source>
        <dbReference type="PROSITE-ProRule" id="PRU00076"/>
    </source>
</evidence>
<protein>
    <recommendedName>
        <fullName evidence="3">EGF-like domain-containing protein</fullName>
    </recommendedName>
</protein>
<dbReference type="AlphaFoldDB" id="A0AA39MAK2"/>
<dbReference type="Gene3D" id="2.90.20.10">
    <property type="entry name" value="Plasmodium vivax P25 domain"/>
    <property type="match status" value="1"/>
</dbReference>
<dbReference type="Proteomes" id="UP001175271">
    <property type="component" value="Unassembled WGS sequence"/>
</dbReference>
<accession>A0AA39MAK2</accession>
<reference evidence="4" key="1">
    <citation type="submission" date="2023-06" db="EMBL/GenBank/DDBJ databases">
        <title>Genomic analysis of the entomopathogenic nematode Steinernema hermaphroditum.</title>
        <authorList>
            <person name="Schwarz E.M."/>
            <person name="Heppert J.K."/>
            <person name="Baniya A."/>
            <person name="Schwartz H.T."/>
            <person name="Tan C.-H."/>
            <person name="Antoshechkin I."/>
            <person name="Sternberg P.W."/>
            <person name="Goodrich-Blair H."/>
            <person name="Dillman A.R."/>
        </authorList>
    </citation>
    <scope>NUCLEOTIDE SEQUENCE</scope>
    <source>
        <strain evidence="4">PS9179</strain>
        <tissue evidence="4">Whole animal</tissue>
    </source>
</reference>
<comment type="caution">
    <text evidence="4">The sequence shown here is derived from an EMBL/GenBank/DDBJ whole genome shotgun (WGS) entry which is preliminary data.</text>
</comment>
<evidence type="ECO:0000313" key="4">
    <source>
        <dbReference type="EMBL" id="KAK0427696.1"/>
    </source>
</evidence>
<dbReference type="SMART" id="SM00181">
    <property type="entry name" value="EGF"/>
    <property type="match status" value="3"/>
</dbReference>
<name>A0AA39MAK2_9BILA</name>
<evidence type="ECO:0000256" key="2">
    <source>
        <dbReference type="SAM" id="SignalP"/>
    </source>
</evidence>
<organism evidence="4 5">
    <name type="scientific">Steinernema hermaphroditum</name>
    <dbReference type="NCBI Taxonomy" id="289476"/>
    <lineage>
        <taxon>Eukaryota</taxon>
        <taxon>Metazoa</taxon>
        <taxon>Ecdysozoa</taxon>
        <taxon>Nematoda</taxon>
        <taxon>Chromadorea</taxon>
        <taxon>Rhabditida</taxon>
        <taxon>Tylenchina</taxon>
        <taxon>Panagrolaimomorpha</taxon>
        <taxon>Strongyloidoidea</taxon>
        <taxon>Steinernematidae</taxon>
        <taxon>Steinernema</taxon>
    </lineage>
</organism>